<dbReference type="PANTHER" id="PTHR11804">
    <property type="entry name" value="PROTEASE M3 THIMET OLIGOPEPTIDASE-RELATED"/>
    <property type="match status" value="1"/>
</dbReference>
<evidence type="ECO:0000256" key="3">
    <source>
        <dbReference type="ARBA" id="ARBA00022801"/>
    </source>
</evidence>
<reference evidence="8 9" key="1">
    <citation type="submission" date="2020-08" db="EMBL/GenBank/DDBJ databases">
        <authorList>
            <person name="Ramaprasad A."/>
        </authorList>
    </citation>
    <scope>NUCLEOTIDE SEQUENCE [LARGE SCALE GENOMIC DNA]</scope>
</reference>
<protein>
    <submittedName>
        <fullName evidence="8">Endopeptidase, putative</fullName>
    </submittedName>
</protein>
<comment type="cofactor">
    <cofactor evidence="6">
        <name>Zn(2+)</name>
        <dbReference type="ChEBI" id="CHEBI:29105"/>
    </cofactor>
    <text evidence="6">Binds 1 zinc ion.</text>
</comment>
<dbReference type="PANTHER" id="PTHR11804:SF79">
    <property type="entry name" value="MITOCHONDRIAL INTERMEDIATE PEPTIDASE"/>
    <property type="match status" value="1"/>
</dbReference>
<feature type="domain" description="Peptidase M3A/M3B catalytic" evidence="7">
    <location>
        <begin position="487"/>
        <end position="640"/>
    </location>
</feature>
<evidence type="ECO:0000256" key="1">
    <source>
        <dbReference type="ARBA" id="ARBA00022670"/>
    </source>
</evidence>
<dbReference type="Proteomes" id="UP000515550">
    <property type="component" value="Chromosome PVBDA_13"/>
</dbReference>
<dbReference type="VEuPathDB" id="PlasmoDB:PVBDA_1305570"/>
<sequence>MENSIRYLKRAGKISIRENVGRGICTDRKALVNKFVEDKHNNNLNILDNINFKNVLKKIEVSRVRLNIKGTYENIFKDKKCYFSGNYNYEQTLKSIDKLKNCDIEYIDCVLKKVNKINDKDEEGCILELKGISNNGENIIEFTNICIKICKKLLQDIFKESNIYIIVNRIDTVSNNLCKLGDALELLRNLHNNNNVILKAHEGLEKLTNFIDEINIDEKIYNFLKQKYNDNIDILNYEHKEVLENMIQSMENQGVHIKDKEKKKEYLELQAQEKYFSFHSSSNFSNNLEGTYIEKNKLLQYIDKNILIEYENKIRPLYKNNKIKTSYLYPTNDYIYILQDSSFLLTLLENIPEQNLREKIYNLFKKPNKEFQNNILVLQYYRNMLIIYRNFKNYNEYALKNCILNSPDKVLYFLEKVFKKILPHFFDELKFIERYIQFCESRNHNSISLTNDQHFQSPKSEKYDKADLSNGCKDNGSNLSLVTPENIFYYINKIKMEKLKKIEDKLNENLTLYDVLSFVIKILKKSYLLDMVSVIPMKGELWDENILKFEIKKDNHIYGYIYMDLFERENKNQAIAQYTVRCSKNMNTCLKYKWFDEGSEANLPFFYTGVIKSEENNQDISGNDVYRQTTSTFLVCNFKADLNKNTNVEKKNEPEENIKCDFISYEIKKFLESIKMNVEKVNVFLHEFGHTLHCILSSTYLQHLSGNRSGADFSEFSSHLFEEYLNSYEALSMLYSQKKNDNEIKNMITDYVKNKNIICYYPIVQLIIQSIVDQIFYSLSHNSNNMNERKQLIENGIKTYFLGLYYKNIFILDFFPHIHFSKTTHLIHYPSNYYCYLYCSVLAKYIWNRTFKNDLCNLDSSSRIVKFLEGGSVNSSLRNIISLVETDKDKVEYYTENPHHIPLDDFFEYYQEGDKQKIYDSFFRSIMP</sequence>
<dbReference type="GO" id="GO:0046872">
    <property type="term" value="F:metal ion binding"/>
    <property type="evidence" value="ECO:0007669"/>
    <property type="project" value="UniProtKB-UniRule"/>
</dbReference>
<evidence type="ECO:0000256" key="5">
    <source>
        <dbReference type="ARBA" id="ARBA00023049"/>
    </source>
</evidence>
<dbReference type="InterPro" id="IPR045090">
    <property type="entry name" value="Pept_M3A_M3B"/>
</dbReference>
<keyword evidence="3 6" id="KW-0378">Hydrolase</keyword>
<keyword evidence="4 6" id="KW-0862">Zinc</keyword>
<dbReference type="Gene3D" id="1.10.1370.40">
    <property type="match status" value="1"/>
</dbReference>
<dbReference type="GO" id="GO:0004222">
    <property type="term" value="F:metalloendopeptidase activity"/>
    <property type="evidence" value="ECO:0007669"/>
    <property type="project" value="InterPro"/>
</dbReference>
<comment type="similarity">
    <text evidence="6">Belongs to the peptidase M3 family.</text>
</comment>
<proteinExistence type="inferred from homology"/>
<evidence type="ECO:0000256" key="4">
    <source>
        <dbReference type="ARBA" id="ARBA00022833"/>
    </source>
</evidence>
<dbReference type="EMBL" id="LR865391">
    <property type="protein sequence ID" value="CAD2101905.1"/>
    <property type="molecule type" value="Genomic_DNA"/>
</dbReference>
<dbReference type="AlphaFoldDB" id="A0A6V7SUD9"/>
<name>A0A6V7SUD9_PLAVN</name>
<dbReference type="InterPro" id="IPR001567">
    <property type="entry name" value="Pept_M3A_M3B_dom"/>
</dbReference>
<dbReference type="Pfam" id="PF01432">
    <property type="entry name" value="Peptidase_M3"/>
    <property type="match status" value="2"/>
</dbReference>
<keyword evidence="2 6" id="KW-0479">Metal-binding</keyword>
<dbReference type="GO" id="GO:0005739">
    <property type="term" value="C:mitochondrion"/>
    <property type="evidence" value="ECO:0007669"/>
    <property type="project" value="TreeGrafter"/>
</dbReference>
<accession>A0A6V7SUD9</accession>
<evidence type="ECO:0000256" key="6">
    <source>
        <dbReference type="RuleBase" id="RU003435"/>
    </source>
</evidence>
<organism evidence="8 9">
    <name type="scientific">Plasmodium vinckei brucechwatti</name>
    <dbReference type="NCBI Taxonomy" id="119398"/>
    <lineage>
        <taxon>Eukaryota</taxon>
        <taxon>Sar</taxon>
        <taxon>Alveolata</taxon>
        <taxon>Apicomplexa</taxon>
        <taxon>Aconoidasida</taxon>
        <taxon>Haemosporida</taxon>
        <taxon>Plasmodiidae</taxon>
        <taxon>Plasmodium</taxon>
        <taxon>Plasmodium (Vinckeia)</taxon>
    </lineage>
</organism>
<dbReference type="SUPFAM" id="SSF55486">
    <property type="entry name" value="Metalloproteases ('zincins'), catalytic domain"/>
    <property type="match status" value="1"/>
</dbReference>
<evidence type="ECO:0000259" key="7">
    <source>
        <dbReference type="Pfam" id="PF01432"/>
    </source>
</evidence>
<dbReference type="GO" id="GO:0006518">
    <property type="term" value="P:peptide metabolic process"/>
    <property type="evidence" value="ECO:0007669"/>
    <property type="project" value="TreeGrafter"/>
</dbReference>
<feature type="domain" description="Peptidase M3A/M3B catalytic" evidence="7">
    <location>
        <begin position="676"/>
        <end position="875"/>
    </location>
</feature>
<evidence type="ECO:0000313" key="8">
    <source>
        <dbReference type="EMBL" id="CAD2101905.1"/>
    </source>
</evidence>
<keyword evidence="1 6" id="KW-0645">Protease</keyword>
<evidence type="ECO:0000313" key="9">
    <source>
        <dbReference type="Proteomes" id="UP000515550"/>
    </source>
</evidence>
<evidence type="ECO:0000256" key="2">
    <source>
        <dbReference type="ARBA" id="ARBA00022723"/>
    </source>
</evidence>
<gene>
    <name evidence="8" type="ORF">PVBDA_1305570</name>
</gene>
<keyword evidence="5 6" id="KW-0482">Metalloprotease</keyword>
<dbReference type="GO" id="GO:0006508">
    <property type="term" value="P:proteolysis"/>
    <property type="evidence" value="ECO:0007669"/>
    <property type="project" value="UniProtKB-KW"/>
</dbReference>